<dbReference type="InterPro" id="IPR016181">
    <property type="entry name" value="Acyl_CoA_acyltransferase"/>
</dbReference>
<keyword evidence="3" id="KW-1185">Reference proteome</keyword>
<evidence type="ECO:0000259" key="1">
    <source>
        <dbReference type="PROSITE" id="PS51186"/>
    </source>
</evidence>
<dbReference type="OrthoDB" id="5295305at2"/>
<dbReference type="AlphaFoldDB" id="A0A1I4Q7T1"/>
<dbReference type="PANTHER" id="PTHR43415">
    <property type="entry name" value="SPERMIDINE N(1)-ACETYLTRANSFERASE"/>
    <property type="match status" value="1"/>
</dbReference>
<sequence>MVLVVPPPKDQRYSATSGLKPDTTQIADIELDPCTRLYIGQTITTKEEFIEVNCPVGYAIEAIPENIIIGSIDMYPFKQDSRKLELRILLRNDFRRKGIASKTVQFFVRYIFSLEKAKGAVAVIHPYNSNSIKLFTKLGFEYTDKITDERHIYELSRPGFDSLKGSCLLLTNYQLS</sequence>
<organism evidence="2 3">
    <name type="scientific">Nitrosomonas communis</name>
    <dbReference type="NCBI Taxonomy" id="44574"/>
    <lineage>
        <taxon>Bacteria</taxon>
        <taxon>Pseudomonadati</taxon>
        <taxon>Pseudomonadota</taxon>
        <taxon>Betaproteobacteria</taxon>
        <taxon>Nitrosomonadales</taxon>
        <taxon>Nitrosomonadaceae</taxon>
        <taxon>Nitrosomonas</taxon>
    </lineage>
</organism>
<dbReference type="Proteomes" id="UP000183287">
    <property type="component" value="Unassembled WGS sequence"/>
</dbReference>
<protein>
    <submittedName>
        <fullName evidence="2">Acetyltransferase (GNAT) domain-containing protein</fullName>
    </submittedName>
</protein>
<dbReference type="Pfam" id="PF13302">
    <property type="entry name" value="Acetyltransf_3"/>
    <property type="match status" value="1"/>
</dbReference>
<evidence type="ECO:0000313" key="2">
    <source>
        <dbReference type="EMBL" id="SFM35856.1"/>
    </source>
</evidence>
<evidence type="ECO:0000313" key="3">
    <source>
        <dbReference type="Proteomes" id="UP000183287"/>
    </source>
</evidence>
<dbReference type="Gene3D" id="3.40.630.30">
    <property type="match status" value="1"/>
</dbReference>
<dbReference type="SUPFAM" id="SSF55729">
    <property type="entry name" value="Acyl-CoA N-acyltransferases (Nat)"/>
    <property type="match status" value="1"/>
</dbReference>
<dbReference type="EMBL" id="FOUB01000025">
    <property type="protein sequence ID" value="SFM35856.1"/>
    <property type="molecule type" value="Genomic_DNA"/>
</dbReference>
<proteinExistence type="predicted"/>
<dbReference type="InterPro" id="IPR000182">
    <property type="entry name" value="GNAT_dom"/>
</dbReference>
<feature type="domain" description="N-acetyltransferase" evidence="1">
    <location>
        <begin position="17"/>
        <end position="158"/>
    </location>
</feature>
<dbReference type="PROSITE" id="PS51186">
    <property type="entry name" value="GNAT"/>
    <property type="match status" value="1"/>
</dbReference>
<keyword evidence="2" id="KW-0808">Transferase</keyword>
<accession>A0A1I4Q7T1</accession>
<dbReference type="PANTHER" id="PTHR43415:SF3">
    <property type="entry name" value="GNAT-FAMILY ACETYLTRANSFERASE"/>
    <property type="match status" value="1"/>
</dbReference>
<name>A0A1I4Q7T1_9PROT</name>
<dbReference type="GO" id="GO:0016747">
    <property type="term" value="F:acyltransferase activity, transferring groups other than amino-acyl groups"/>
    <property type="evidence" value="ECO:0007669"/>
    <property type="project" value="InterPro"/>
</dbReference>
<reference evidence="3" key="1">
    <citation type="submission" date="2016-10" db="EMBL/GenBank/DDBJ databases">
        <authorList>
            <person name="Varghese N."/>
            <person name="Submissions S."/>
        </authorList>
    </citation>
    <scope>NUCLEOTIDE SEQUENCE [LARGE SCALE GENOMIC DNA]</scope>
    <source>
        <strain evidence="3">Nm44</strain>
    </source>
</reference>
<gene>
    <name evidence="2" type="ORF">SAMN05421863_102513</name>
</gene>